<dbReference type="PANTHER" id="PTHR34236:SF1">
    <property type="entry name" value="DIMETHYL SULFOXIDE REDUCTASE TRANSCRIPTIONAL ACTIVATOR"/>
    <property type="match status" value="1"/>
</dbReference>
<keyword evidence="7" id="KW-1185">Reference proteome</keyword>
<proteinExistence type="predicted"/>
<feature type="domain" description="HTH bat-type" evidence="4">
    <location>
        <begin position="187"/>
        <end position="238"/>
    </location>
</feature>
<dbReference type="Gene3D" id="1.10.10.10">
    <property type="entry name" value="Winged helix-like DNA-binding domain superfamily/Winged helix DNA-binding domain"/>
    <property type="match status" value="1"/>
</dbReference>
<feature type="domain" description="DmsR-like N-terminal" evidence="5">
    <location>
        <begin position="83"/>
        <end position="170"/>
    </location>
</feature>
<feature type="compositionally biased region" description="Acidic residues" evidence="3">
    <location>
        <begin position="73"/>
        <end position="85"/>
    </location>
</feature>
<dbReference type="EMBL" id="AOMA01000125">
    <property type="protein sequence ID" value="EMA35375.1"/>
    <property type="molecule type" value="Genomic_DNA"/>
</dbReference>
<evidence type="ECO:0000259" key="5">
    <source>
        <dbReference type="Pfam" id="PF24277"/>
    </source>
</evidence>
<keyword evidence="2" id="KW-0804">Transcription</keyword>
<accession>M0LTE0</accession>
<dbReference type="PATRIC" id="fig|1227454.3.peg.2658"/>
<feature type="compositionally biased region" description="Low complexity" evidence="3">
    <location>
        <begin position="59"/>
        <end position="72"/>
    </location>
</feature>
<gene>
    <name evidence="6" type="ORF">C446_12964</name>
</gene>
<evidence type="ECO:0000313" key="7">
    <source>
        <dbReference type="Proteomes" id="UP000011607"/>
    </source>
</evidence>
<dbReference type="RefSeq" id="WP_006673498.1">
    <property type="nucleotide sequence ID" value="NZ_AOMA01000125.1"/>
</dbReference>
<evidence type="ECO:0000256" key="3">
    <source>
        <dbReference type="SAM" id="MobiDB-lite"/>
    </source>
</evidence>
<keyword evidence="1" id="KW-0805">Transcription regulation</keyword>
<comment type="caution">
    <text evidence="6">The sequence shown here is derived from an EMBL/GenBank/DDBJ whole genome shotgun (WGS) entry which is preliminary data.</text>
</comment>
<name>M0LTE0_9EURY</name>
<feature type="region of interest" description="Disordered" evidence="3">
    <location>
        <begin position="23"/>
        <end position="91"/>
    </location>
</feature>
<dbReference type="InterPro" id="IPR056433">
    <property type="entry name" value="DmsR-like_N"/>
</dbReference>
<dbReference type="InterPro" id="IPR036388">
    <property type="entry name" value="WH-like_DNA-bd_sf"/>
</dbReference>
<reference evidence="6 7" key="1">
    <citation type="journal article" date="2014" name="PLoS Genet.">
        <title>Phylogenetically driven sequencing of extremely halophilic archaea reveals strategies for static and dynamic osmo-response.</title>
        <authorList>
            <person name="Becker E.A."/>
            <person name="Seitzer P.M."/>
            <person name="Tritt A."/>
            <person name="Larsen D."/>
            <person name="Krusor M."/>
            <person name="Yao A.I."/>
            <person name="Wu D."/>
            <person name="Madern D."/>
            <person name="Eisen J.A."/>
            <person name="Darling A.E."/>
            <person name="Facciotti M.T."/>
        </authorList>
    </citation>
    <scope>NUCLEOTIDE SEQUENCE [LARGE SCALE GENOMIC DNA]</scope>
    <source>
        <strain evidence="6 7">JCM 10879</strain>
    </source>
</reference>
<dbReference type="InterPro" id="IPR007050">
    <property type="entry name" value="HTH_bacterioopsin"/>
</dbReference>
<dbReference type="AlphaFoldDB" id="M0LTE0"/>
<protein>
    <submittedName>
        <fullName evidence="6">Bacterio-opsin activator HTH domain-containing protein</fullName>
    </submittedName>
</protein>
<evidence type="ECO:0000256" key="1">
    <source>
        <dbReference type="ARBA" id="ARBA00023015"/>
    </source>
</evidence>
<organism evidence="6 7">
    <name type="scientific">Halobiforma nitratireducens JCM 10879</name>
    <dbReference type="NCBI Taxonomy" id="1227454"/>
    <lineage>
        <taxon>Archaea</taxon>
        <taxon>Methanobacteriati</taxon>
        <taxon>Methanobacteriota</taxon>
        <taxon>Stenosarchaea group</taxon>
        <taxon>Halobacteria</taxon>
        <taxon>Halobacteriales</taxon>
        <taxon>Natrialbaceae</taxon>
        <taxon>Halobiforma</taxon>
    </lineage>
</organism>
<dbReference type="Pfam" id="PF24277">
    <property type="entry name" value="DmsR_N"/>
    <property type="match status" value="2"/>
</dbReference>
<dbReference type="Proteomes" id="UP000011607">
    <property type="component" value="Unassembled WGS sequence"/>
</dbReference>
<dbReference type="eggNOG" id="arCOG02280">
    <property type="taxonomic scope" value="Archaea"/>
</dbReference>
<evidence type="ECO:0000313" key="6">
    <source>
        <dbReference type="EMBL" id="EMA35375.1"/>
    </source>
</evidence>
<evidence type="ECO:0000259" key="4">
    <source>
        <dbReference type="Pfam" id="PF04967"/>
    </source>
</evidence>
<feature type="domain" description="DmsR-like N-terminal" evidence="5">
    <location>
        <begin position="1"/>
        <end position="57"/>
    </location>
</feature>
<feature type="compositionally biased region" description="Polar residues" evidence="3">
    <location>
        <begin position="23"/>
        <end position="38"/>
    </location>
</feature>
<dbReference type="PANTHER" id="PTHR34236">
    <property type="entry name" value="DIMETHYL SULFOXIDE REDUCTASE TRANSCRIPTIONAL ACTIVATOR"/>
    <property type="match status" value="1"/>
</dbReference>
<dbReference type="OrthoDB" id="168808at2157"/>
<sequence>MDSGVRIEVRIESPEECPVATVSETVGTAAGSISWTEEPNSDRAVEEFVLESPAEGSASLPTSGTDSGSGSDSDSDPDLDLDPDSAEPSVPIQSVFADESRAVYRFERDRDRTCPCEVVEGFGYPVADADVRDGTLFVAFHVPEMAAIRPILERLRARFGGMSVERIVRSETDPSDATLVHVDRDTLTDRQIEVLETAIEMDYFEHPKGANAGDVADELGINRATFAEHLAAAQRKLLPPIVGEH</sequence>
<dbReference type="Pfam" id="PF04967">
    <property type="entry name" value="HTH_10"/>
    <property type="match status" value="1"/>
</dbReference>
<evidence type="ECO:0000256" key="2">
    <source>
        <dbReference type="ARBA" id="ARBA00023163"/>
    </source>
</evidence>